<name>A0A7S1MP69_ALECA</name>
<evidence type="ECO:0000256" key="1">
    <source>
        <dbReference type="SAM" id="MobiDB-lite"/>
    </source>
</evidence>
<feature type="signal peptide" evidence="2">
    <location>
        <begin position="1"/>
        <end position="23"/>
    </location>
</feature>
<gene>
    <name evidence="3" type="ORF">ACAT0790_LOCUS25084</name>
</gene>
<evidence type="ECO:0000313" key="3">
    <source>
        <dbReference type="EMBL" id="CAD9137121.1"/>
    </source>
</evidence>
<organism evidence="3">
    <name type="scientific">Alexandrium catenella</name>
    <name type="common">Red tide dinoflagellate</name>
    <name type="synonym">Gonyaulax catenella</name>
    <dbReference type="NCBI Taxonomy" id="2925"/>
    <lineage>
        <taxon>Eukaryota</taxon>
        <taxon>Sar</taxon>
        <taxon>Alveolata</taxon>
        <taxon>Dinophyceae</taxon>
        <taxon>Gonyaulacales</taxon>
        <taxon>Pyrocystaceae</taxon>
        <taxon>Alexandrium</taxon>
    </lineage>
</organism>
<sequence length="202" mass="22110">MCAPAMKCLLLFTFLSLSTLSAADSVARQQERICNGPQGSCALGAEHLLMQERSTLTVTSKAEQKGQDEPEGLPDDIPLAEFERPEVPERKPGAEPGCDFSWMSLTTGTSATKNSWELRDTSSSAVVCKSDGVHEEDNKEHWEPCCLMDGVQYTIKCENAYGEGWQGGRIEVGPEKLCAEGGAWSSREETFVLDSRAWAAER</sequence>
<evidence type="ECO:0000256" key="2">
    <source>
        <dbReference type="SAM" id="SignalP"/>
    </source>
</evidence>
<feature type="region of interest" description="Disordered" evidence="1">
    <location>
        <begin position="57"/>
        <end position="79"/>
    </location>
</feature>
<dbReference type="AlphaFoldDB" id="A0A7S1MP69"/>
<reference evidence="3" key="1">
    <citation type="submission" date="2021-01" db="EMBL/GenBank/DDBJ databases">
        <authorList>
            <person name="Corre E."/>
            <person name="Pelletier E."/>
            <person name="Niang G."/>
            <person name="Scheremetjew M."/>
            <person name="Finn R."/>
            <person name="Kale V."/>
            <person name="Holt S."/>
            <person name="Cochrane G."/>
            <person name="Meng A."/>
            <person name="Brown T."/>
            <person name="Cohen L."/>
        </authorList>
    </citation>
    <scope>NUCLEOTIDE SEQUENCE</scope>
    <source>
        <strain evidence="3">OF101</strain>
    </source>
</reference>
<feature type="chain" id="PRO_5030666601" evidence="2">
    <location>
        <begin position="24"/>
        <end position="202"/>
    </location>
</feature>
<dbReference type="EMBL" id="HBGE01041557">
    <property type="protein sequence ID" value="CAD9137121.1"/>
    <property type="molecule type" value="Transcribed_RNA"/>
</dbReference>
<accession>A0A7S1MP69</accession>
<protein>
    <submittedName>
        <fullName evidence="3">Uncharacterized protein</fullName>
    </submittedName>
</protein>
<proteinExistence type="predicted"/>
<keyword evidence="2" id="KW-0732">Signal</keyword>